<comment type="caution">
    <text evidence="2">The sequence shown here is derived from an EMBL/GenBank/DDBJ whole genome shotgun (WGS) entry which is preliminary data.</text>
</comment>
<name>A0A1V9YA98_9STRA</name>
<evidence type="ECO:0000313" key="2">
    <source>
        <dbReference type="EMBL" id="OQR82647.1"/>
    </source>
</evidence>
<proteinExistence type="predicted"/>
<organism evidence="2 3">
    <name type="scientific">Thraustotheca clavata</name>
    <dbReference type="NCBI Taxonomy" id="74557"/>
    <lineage>
        <taxon>Eukaryota</taxon>
        <taxon>Sar</taxon>
        <taxon>Stramenopiles</taxon>
        <taxon>Oomycota</taxon>
        <taxon>Saprolegniomycetes</taxon>
        <taxon>Saprolegniales</taxon>
        <taxon>Achlyaceae</taxon>
        <taxon>Thraustotheca</taxon>
    </lineage>
</organism>
<feature type="non-terminal residue" evidence="2">
    <location>
        <position position="57"/>
    </location>
</feature>
<feature type="transmembrane region" description="Helical" evidence="1">
    <location>
        <begin position="16"/>
        <end position="37"/>
    </location>
</feature>
<keyword evidence="1" id="KW-0812">Transmembrane</keyword>
<dbReference type="EMBL" id="JNBS01004661">
    <property type="protein sequence ID" value="OQR82647.1"/>
    <property type="molecule type" value="Genomic_DNA"/>
</dbReference>
<protein>
    <submittedName>
        <fullName evidence="2">Uncharacterized protein</fullName>
    </submittedName>
</protein>
<keyword evidence="1" id="KW-0472">Membrane</keyword>
<sequence length="57" mass="6267">MPYDDQPKPRRNKLKWILGAVVFCGVVCASVGAVFIYQHKVHNNADAITANIQQSPG</sequence>
<evidence type="ECO:0000256" key="1">
    <source>
        <dbReference type="SAM" id="Phobius"/>
    </source>
</evidence>
<keyword evidence="1" id="KW-1133">Transmembrane helix</keyword>
<gene>
    <name evidence="2" type="ORF">THRCLA_23201</name>
</gene>
<evidence type="ECO:0000313" key="3">
    <source>
        <dbReference type="Proteomes" id="UP000243217"/>
    </source>
</evidence>
<accession>A0A1V9YA98</accession>
<dbReference type="AlphaFoldDB" id="A0A1V9YA98"/>
<keyword evidence="3" id="KW-1185">Reference proteome</keyword>
<reference evidence="2 3" key="1">
    <citation type="journal article" date="2014" name="Genome Biol. Evol.">
        <title>The secreted proteins of Achlya hypogyna and Thraustotheca clavata identify the ancestral oomycete secretome and reveal gene acquisitions by horizontal gene transfer.</title>
        <authorList>
            <person name="Misner I."/>
            <person name="Blouin N."/>
            <person name="Leonard G."/>
            <person name="Richards T.A."/>
            <person name="Lane C.E."/>
        </authorList>
    </citation>
    <scope>NUCLEOTIDE SEQUENCE [LARGE SCALE GENOMIC DNA]</scope>
    <source>
        <strain evidence="2 3">ATCC 34112</strain>
    </source>
</reference>
<dbReference type="Proteomes" id="UP000243217">
    <property type="component" value="Unassembled WGS sequence"/>
</dbReference>